<evidence type="ECO:0000256" key="2">
    <source>
        <dbReference type="ARBA" id="ARBA00023015"/>
    </source>
</evidence>
<dbReference type="InterPro" id="IPR036390">
    <property type="entry name" value="WH_DNA-bd_sf"/>
</dbReference>
<dbReference type="InterPro" id="IPR058163">
    <property type="entry name" value="LysR-type_TF_proteobact-type"/>
</dbReference>
<keyword evidence="4" id="KW-0804">Transcription</keyword>
<dbReference type="Pfam" id="PF03466">
    <property type="entry name" value="LysR_substrate"/>
    <property type="match status" value="1"/>
</dbReference>
<dbReference type="PROSITE" id="PS50931">
    <property type="entry name" value="HTH_LYSR"/>
    <property type="match status" value="1"/>
</dbReference>
<dbReference type="InterPro" id="IPR036388">
    <property type="entry name" value="WH-like_DNA-bd_sf"/>
</dbReference>
<accession>A0ABQ0Z899</accession>
<name>A0ABQ0Z899_9HYPH</name>
<protein>
    <submittedName>
        <fullName evidence="6">LysR family transcriptional regulator</fullName>
    </submittedName>
</protein>
<evidence type="ECO:0000256" key="3">
    <source>
        <dbReference type="ARBA" id="ARBA00023125"/>
    </source>
</evidence>
<dbReference type="InterPro" id="IPR000847">
    <property type="entry name" value="LysR_HTH_N"/>
</dbReference>
<feature type="domain" description="HTH lysR-type" evidence="5">
    <location>
        <begin position="13"/>
        <end position="63"/>
    </location>
</feature>
<dbReference type="PANTHER" id="PTHR30537:SF5">
    <property type="entry name" value="HTH-TYPE TRANSCRIPTIONAL ACTIVATOR TTDR-RELATED"/>
    <property type="match status" value="1"/>
</dbReference>
<comment type="caution">
    <text evidence="6">The sequence shown here is derived from an EMBL/GenBank/DDBJ whole genome shotgun (WGS) entry which is preliminary data.</text>
</comment>
<evidence type="ECO:0000313" key="7">
    <source>
        <dbReference type="Proteomes" id="UP000390335"/>
    </source>
</evidence>
<comment type="similarity">
    <text evidence="1">Belongs to the LysR transcriptional regulatory family.</text>
</comment>
<evidence type="ECO:0000256" key="1">
    <source>
        <dbReference type="ARBA" id="ARBA00009437"/>
    </source>
</evidence>
<reference evidence="6 7" key="1">
    <citation type="journal article" date="2020" name="Genome Biol. Evol.">
        <title>Rhizobium dioscoreae sp. nov., a plant growth-promoting bacterium isolated from yam (Dioscorea species).</title>
        <authorList>
            <person name="Ouyabe M."/>
            <person name="Tanaka N."/>
            <person name="Shiwa Y."/>
            <person name="Fujita N."/>
            <person name="Kikuno H."/>
            <person name="Babil P."/>
            <person name="Shiwachi H."/>
        </authorList>
    </citation>
    <scope>NUCLEOTIDE SEQUENCE [LARGE SCALE GENOMIC DNA]</scope>
    <source>
        <strain evidence="6 7">S-93</strain>
    </source>
</reference>
<dbReference type="CDD" id="cd08422">
    <property type="entry name" value="PBP2_CrgA_like"/>
    <property type="match status" value="1"/>
</dbReference>
<proteinExistence type="inferred from homology"/>
<dbReference type="InterPro" id="IPR005119">
    <property type="entry name" value="LysR_subst-bd"/>
</dbReference>
<evidence type="ECO:0000259" key="5">
    <source>
        <dbReference type="PROSITE" id="PS50931"/>
    </source>
</evidence>
<sequence>MSFDGRILSGVSVFAAVVEGGSFVKGAELIGITDSGVSRAIGRLETRLGVRLLDRTTRSVTLTDEGRRFYEEVKPHLNAIEDAAVVVSGSATAVRGRLKVDIDPFFLPLVLAGRLGGFCERYPDLSIEFVTREHVGDLVADGIDLAIRFGQPRFASLIARKLIEAPILTVASPRYLERHGRPAHPRDLSVHRCLQFIDPYTGRPFEWEFIRGGETIDVPTSGPLTFTDPKTMLDECLAGTGIAQVIGWGVGQALATGSLIDLFPDWHGERFPLFAFQPSRKQPPAKVRAFVDFCADITEELER</sequence>
<keyword evidence="7" id="KW-1185">Reference proteome</keyword>
<dbReference type="PANTHER" id="PTHR30537">
    <property type="entry name" value="HTH-TYPE TRANSCRIPTIONAL REGULATOR"/>
    <property type="match status" value="1"/>
</dbReference>
<dbReference type="Gene3D" id="3.40.190.290">
    <property type="match status" value="1"/>
</dbReference>
<gene>
    <name evidence="6" type="ORF">RsS93_41220</name>
</gene>
<dbReference type="Proteomes" id="UP000390335">
    <property type="component" value="Unassembled WGS sequence"/>
</dbReference>
<keyword evidence="2" id="KW-0805">Transcription regulation</keyword>
<dbReference type="Gene3D" id="1.10.10.10">
    <property type="entry name" value="Winged helix-like DNA-binding domain superfamily/Winged helix DNA-binding domain"/>
    <property type="match status" value="1"/>
</dbReference>
<dbReference type="SUPFAM" id="SSF46785">
    <property type="entry name" value="Winged helix' DNA-binding domain"/>
    <property type="match status" value="1"/>
</dbReference>
<keyword evidence="3" id="KW-0238">DNA-binding</keyword>
<dbReference type="SUPFAM" id="SSF53850">
    <property type="entry name" value="Periplasmic binding protein-like II"/>
    <property type="match status" value="1"/>
</dbReference>
<organism evidence="6 7">
    <name type="scientific">Rhizobium dioscoreae</name>
    <dbReference type="NCBI Taxonomy" id="2653122"/>
    <lineage>
        <taxon>Bacteria</taxon>
        <taxon>Pseudomonadati</taxon>
        <taxon>Pseudomonadota</taxon>
        <taxon>Alphaproteobacteria</taxon>
        <taxon>Hyphomicrobiales</taxon>
        <taxon>Rhizobiaceae</taxon>
        <taxon>Rhizobium/Agrobacterium group</taxon>
        <taxon>Rhizobium</taxon>
    </lineage>
</organism>
<evidence type="ECO:0000256" key="4">
    <source>
        <dbReference type="ARBA" id="ARBA00023163"/>
    </source>
</evidence>
<dbReference type="EMBL" id="BLAJ01000004">
    <property type="protein sequence ID" value="GES51508.1"/>
    <property type="molecule type" value="Genomic_DNA"/>
</dbReference>
<evidence type="ECO:0000313" key="6">
    <source>
        <dbReference type="EMBL" id="GES51508.1"/>
    </source>
</evidence>
<dbReference type="Pfam" id="PF00126">
    <property type="entry name" value="HTH_1"/>
    <property type="match status" value="1"/>
</dbReference>
<dbReference type="RefSeq" id="WP_152094116.1">
    <property type="nucleotide sequence ID" value="NZ_BLAJ01000004.1"/>
</dbReference>